<accession>A0ABW1QVV5</accession>
<dbReference type="Proteomes" id="UP001596098">
    <property type="component" value="Unassembled WGS sequence"/>
</dbReference>
<organism evidence="1 2">
    <name type="scientific">Nocardioides yefusunii</name>
    <dbReference type="NCBI Taxonomy" id="2500546"/>
    <lineage>
        <taxon>Bacteria</taxon>
        <taxon>Bacillati</taxon>
        <taxon>Actinomycetota</taxon>
        <taxon>Actinomycetes</taxon>
        <taxon>Propionibacteriales</taxon>
        <taxon>Nocardioidaceae</taxon>
        <taxon>Nocardioides</taxon>
    </lineage>
</organism>
<dbReference type="RefSeq" id="WP_128220040.1">
    <property type="nucleotide sequence ID" value="NZ_CP034929.1"/>
</dbReference>
<dbReference type="EMBL" id="JBHSQI010000004">
    <property type="protein sequence ID" value="MFC6153664.1"/>
    <property type="molecule type" value="Genomic_DNA"/>
</dbReference>
<name>A0ABW1QVV5_9ACTN</name>
<sequence>MTSVAFECDFCRVPVLRPSGLMPEGWKHDMGGHDHCTECLDDRCASCEGDGTTECVARS</sequence>
<evidence type="ECO:0000313" key="1">
    <source>
        <dbReference type="EMBL" id="MFC6153664.1"/>
    </source>
</evidence>
<reference evidence="2" key="1">
    <citation type="journal article" date="2019" name="Int. J. Syst. Evol. Microbiol.">
        <title>The Global Catalogue of Microorganisms (GCM) 10K type strain sequencing project: providing services to taxonomists for standard genome sequencing and annotation.</title>
        <authorList>
            <consortium name="The Broad Institute Genomics Platform"/>
            <consortium name="The Broad Institute Genome Sequencing Center for Infectious Disease"/>
            <person name="Wu L."/>
            <person name="Ma J."/>
        </authorList>
    </citation>
    <scope>NUCLEOTIDE SEQUENCE [LARGE SCALE GENOMIC DNA]</scope>
    <source>
        <strain evidence="2">DFY28</strain>
    </source>
</reference>
<proteinExistence type="predicted"/>
<protein>
    <submittedName>
        <fullName evidence="1">Uncharacterized protein</fullName>
    </submittedName>
</protein>
<comment type="caution">
    <text evidence="1">The sequence shown here is derived from an EMBL/GenBank/DDBJ whole genome shotgun (WGS) entry which is preliminary data.</text>
</comment>
<gene>
    <name evidence="1" type="ORF">ACFPWU_08315</name>
</gene>
<evidence type="ECO:0000313" key="2">
    <source>
        <dbReference type="Proteomes" id="UP001596098"/>
    </source>
</evidence>
<keyword evidence="2" id="KW-1185">Reference proteome</keyword>